<dbReference type="Pfam" id="PF03781">
    <property type="entry name" value="FGE-sulfatase"/>
    <property type="match status" value="1"/>
</dbReference>
<dbReference type="SUPFAM" id="SSF56436">
    <property type="entry name" value="C-type lectin-like"/>
    <property type="match status" value="1"/>
</dbReference>
<protein>
    <submittedName>
        <fullName evidence="2">Formylglycine-generating enzyme family protein</fullName>
    </submittedName>
</protein>
<accession>A0ABU5TYM4</accession>
<dbReference type="RefSeq" id="WP_323217757.1">
    <property type="nucleotide sequence ID" value="NZ_JAYGHT010000072.1"/>
</dbReference>
<reference evidence="2 3" key="1">
    <citation type="submission" date="2023-12" db="EMBL/GenBank/DDBJ databases">
        <title>Baltic Sea Cyanobacteria.</title>
        <authorList>
            <person name="Delbaje E."/>
            <person name="Fewer D.P."/>
            <person name="Shishido T.K."/>
        </authorList>
    </citation>
    <scope>NUCLEOTIDE SEQUENCE [LARGE SCALE GENOMIC DNA]</scope>
    <source>
        <strain evidence="2 3">CCNP 1315</strain>
    </source>
</reference>
<evidence type="ECO:0000313" key="3">
    <source>
        <dbReference type="Proteomes" id="UP001301728"/>
    </source>
</evidence>
<organism evidence="2 3">
    <name type="scientific">Limnoraphis robusta CCNP1315</name>
    <dbReference type="NCBI Taxonomy" id="3110306"/>
    <lineage>
        <taxon>Bacteria</taxon>
        <taxon>Bacillati</taxon>
        <taxon>Cyanobacteriota</taxon>
        <taxon>Cyanophyceae</taxon>
        <taxon>Oscillatoriophycideae</taxon>
        <taxon>Oscillatoriales</taxon>
        <taxon>Sirenicapillariaceae</taxon>
        <taxon>Limnoraphis</taxon>
    </lineage>
</organism>
<dbReference type="Gene3D" id="3.90.1580.10">
    <property type="entry name" value="paralog of FGE (formylglycine-generating enzyme)"/>
    <property type="match status" value="1"/>
</dbReference>
<name>A0ABU5TYM4_9CYAN</name>
<dbReference type="InterPro" id="IPR051043">
    <property type="entry name" value="Sulfatase_Mod_Factor_Kinase"/>
</dbReference>
<dbReference type="PANTHER" id="PTHR23150">
    <property type="entry name" value="SULFATASE MODIFYING FACTOR 1, 2"/>
    <property type="match status" value="1"/>
</dbReference>
<evidence type="ECO:0000313" key="2">
    <source>
        <dbReference type="EMBL" id="MEA5519995.1"/>
    </source>
</evidence>
<keyword evidence="3" id="KW-1185">Reference proteome</keyword>
<feature type="domain" description="Sulfatase-modifying factor enzyme-like" evidence="1">
    <location>
        <begin position="32"/>
        <end position="267"/>
    </location>
</feature>
<dbReference type="PANTHER" id="PTHR23150:SF19">
    <property type="entry name" value="FORMYLGLYCINE-GENERATING ENZYME"/>
    <property type="match status" value="1"/>
</dbReference>
<dbReference type="InterPro" id="IPR042095">
    <property type="entry name" value="SUMF_sf"/>
</dbReference>
<dbReference type="InterPro" id="IPR016187">
    <property type="entry name" value="CTDL_fold"/>
</dbReference>
<dbReference type="Proteomes" id="UP001301728">
    <property type="component" value="Unassembled WGS sequence"/>
</dbReference>
<sequence length="278" mass="32097">MAELINPLNIYRYKRKNKCFNEHLGDGVTLTLMLIPAGEFLMGAPESEPESRDNERPQHWVRVQQFLMGCYPVTQAQWRAVARYQQIEQELNPEPSMFKGDNRPVEQVSWNDATEFCKRLSAKTGREYKLPSEAQWEYACRAGTKTPFHFGEIITTDLANYNGNYTYNGSPQGKYCQKTTEVGSFPANEWGLHGLHGNVWEWCEDHKHDSYEGAPTDGSAWINEDHANTYRVLRGGSCYFFPRYCRSAFRNLNYPLDMFNDNVGFRVCCTIPKNILNT</sequence>
<comment type="caution">
    <text evidence="2">The sequence shown here is derived from an EMBL/GenBank/DDBJ whole genome shotgun (WGS) entry which is preliminary data.</text>
</comment>
<proteinExistence type="predicted"/>
<gene>
    <name evidence="2" type="ORF">VB854_13685</name>
</gene>
<dbReference type="EMBL" id="JAYGHT010000072">
    <property type="protein sequence ID" value="MEA5519995.1"/>
    <property type="molecule type" value="Genomic_DNA"/>
</dbReference>
<evidence type="ECO:0000259" key="1">
    <source>
        <dbReference type="Pfam" id="PF03781"/>
    </source>
</evidence>
<dbReference type="InterPro" id="IPR005532">
    <property type="entry name" value="SUMF_dom"/>
</dbReference>